<name>A0A4R3LUI8_9HYPH</name>
<dbReference type="InterPro" id="IPR003918">
    <property type="entry name" value="NADH_UbQ_OxRdtase"/>
</dbReference>
<protein>
    <submittedName>
        <fullName evidence="10">Multisubunit sodium/proton antiporter MrpD subunit</fullName>
    </submittedName>
</protein>
<dbReference type="AlphaFoldDB" id="A0A4R3LUI8"/>
<keyword evidence="4 7" id="KW-0812">Transmembrane</keyword>
<feature type="domain" description="NADH:quinone oxidoreductase/Mrp antiporter transmembrane" evidence="9">
    <location>
        <begin position="133"/>
        <end position="425"/>
    </location>
</feature>
<evidence type="ECO:0000313" key="10">
    <source>
        <dbReference type="EMBL" id="TCT04151.1"/>
    </source>
</evidence>
<dbReference type="Proteomes" id="UP000295678">
    <property type="component" value="Unassembled WGS sequence"/>
</dbReference>
<feature type="transmembrane region" description="Helical" evidence="8">
    <location>
        <begin position="31"/>
        <end position="53"/>
    </location>
</feature>
<comment type="caution">
    <text evidence="10">The sequence shown here is derived from an EMBL/GenBank/DDBJ whole genome shotgun (WGS) entry which is preliminary data.</text>
</comment>
<evidence type="ECO:0000256" key="3">
    <source>
        <dbReference type="ARBA" id="ARBA00022475"/>
    </source>
</evidence>
<sequence length="493" mass="52506">MIREQLPALQVVLPLCGAALCAFIDERRTAWLIATLTSFAMPVIAVLLLIQVLHGGPVSYAFGGWEPPFGIEYRVDVVNAFLLVLVSLIAAVVMPYARQSVAAEIPENKQAWFYCMYLLCLCGLLGMAITADAFNAFVFMEISSLSTYVLIAMGSDRRALVASYQYLILGTIGATFYVIGVGLLFSMTGTLNFGDLAERIATVEATRPILAALAFITVGLCLKLALFPLHVWLPNAYALAPSVATAFIAASATKVAIYLLLRFFFSIYGAHFVFDTLPVTPILLVLSIAAMFAASAVAIYQDNVKRMLAYSSVAQVGYITLGIALASQTGLTGGIAHLFNHALMKGALFLALGSIAYRVGNCGMSEMAGIGRRMPVTMAAFVIGGMSLVGVPGTVGFVSKWYLALGAIEQGWWWLAFLIVASSLLAVVYIGKVVEVAWFREPSAKAARIGEAPVTMIVCTWVLAAACIVFGIDAELTAGVAGRAAEALLAGLR</sequence>
<dbReference type="PANTHER" id="PTHR42703">
    <property type="entry name" value="NADH DEHYDROGENASE"/>
    <property type="match status" value="1"/>
</dbReference>
<evidence type="ECO:0000313" key="11">
    <source>
        <dbReference type="Proteomes" id="UP000295678"/>
    </source>
</evidence>
<feature type="transmembrane region" description="Helical" evidence="8">
    <location>
        <begin position="411"/>
        <end position="431"/>
    </location>
</feature>
<evidence type="ECO:0000259" key="9">
    <source>
        <dbReference type="Pfam" id="PF00361"/>
    </source>
</evidence>
<gene>
    <name evidence="10" type="ORF">EDC22_11627</name>
</gene>
<feature type="transmembrane region" description="Helical" evidence="8">
    <location>
        <begin position="166"/>
        <end position="189"/>
    </location>
</feature>
<comment type="similarity">
    <text evidence="2">Belongs to the CPA3 antiporters (TC 2.A.63) subunit D family.</text>
</comment>
<evidence type="ECO:0000256" key="7">
    <source>
        <dbReference type="RuleBase" id="RU000320"/>
    </source>
</evidence>
<keyword evidence="5 8" id="KW-1133">Transmembrane helix</keyword>
<dbReference type="Pfam" id="PF00361">
    <property type="entry name" value="Proton_antipo_M"/>
    <property type="match status" value="1"/>
</dbReference>
<feature type="transmembrane region" description="Helical" evidence="8">
    <location>
        <begin position="378"/>
        <end position="399"/>
    </location>
</feature>
<proteinExistence type="inferred from homology"/>
<accession>A0A4R3LUI8</accession>
<dbReference type="InterPro" id="IPR050586">
    <property type="entry name" value="CPA3_Na-H_Antiporter_D"/>
</dbReference>
<feature type="transmembrane region" description="Helical" evidence="8">
    <location>
        <begin position="307"/>
        <end position="326"/>
    </location>
</feature>
<feature type="transmembrane region" description="Helical" evidence="8">
    <location>
        <begin position="281"/>
        <end position="300"/>
    </location>
</feature>
<evidence type="ECO:0000256" key="5">
    <source>
        <dbReference type="ARBA" id="ARBA00022989"/>
    </source>
</evidence>
<feature type="transmembrane region" description="Helical" evidence="8">
    <location>
        <begin position="338"/>
        <end position="357"/>
    </location>
</feature>
<evidence type="ECO:0000256" key="1">
    <source>
        <dbReference type="ARBA" id="ARBA00004651"/>
    </source>
</evidence>
<keyword evidence="11" id="KW-1185">Reference proteome</keyword>
<feature type="transmembrane region" description="Helical" evidence="8">
    <location>
        <begin position="209"/>
        <end position="229"/>
    </location>
</feature>
<keyword evidence="6 8" id="KW-0472">Membrane</keyword>
<evidence type="ECO:0000256" key="8">
    <source>
        <dbReference type="SAM" id="Phobius"/>
    </source>
</evidence>
<comment type="subcellular location">
    <subcellularLocation>
        <location evidence="1">Cell membrane</location>
        <topology evidence="1">Multi-pass membrane protein</topology>
    </subcellularLocation>
    <subcellularLocation>
        <location evidence="7">Membrane</location>
        <topology evidence="7">Multi-pass membrane protein</topology>
    </subcellularLocation>
</comment>
<dbReference type="GO" id="GO:0005886">
    <property type="term" value="C:plasma membrane"/>
    <property type="evidence" value="ECO:0007669"/>
    <property type="project" value="UniProtKB-SubCell"/>
</dbReference>
<dbReference type="InterPro" id="IPR001750">
    <property type="entry name" value="ND/Mrp_TM"/>
</dbReference>
<evidence type="ECO:0000256" key="4">
    <source>
        <dbReference type="ARBA" id="ARBA00022692"/>
    </source>
</evidence>
<feature type="transmembrane region" description="Helical" evidence="8">
    <location>
        <begin position="6"/>
        <end position="24"/>
    </location>
</feature>
<reference evidence="10 11" key="1">
    <citation type="submission" date="2019-03" db="EMBL/GenBank/DDBJ databases">
        <title>Genomic Encyclopedia of Type Strains, Phase IV (KMG-IV): sequencing the most valuable type-strain genomes for metagenomic binning, comparative biology and taxonomic classification.</title>
        <authorList>
            <person name="Goeker M."/>
        </authorList>
    </citation>
    <scope>NUCLEOTIDE SEQUENCE [LARGE SCALE GENOMIC DNA]</scope>
    <source>
        <strain evidence="10 11">DSM 19345</strain>
    </source>
</reference>
<dbReference type="GO" id="GO:0008137">
    <property type="term" value="F:NADH dehydrogenase (ubiquinone) activity"/>
    <property type="evidence" value="ECO:0007669"/>
    <property type="project" value="InterPro"/>
</dbReference>
<evidence type="ECO:0000256" key="2">
    <source>
        <dbReference type="ARBA" id="ARBA00005346"/>
    </source>
</evidence>
<feature type="transmembrane region" description="Helical" evidence="8">
    <location>
        <begin position="73"/>
        <end position="97"/>
    </location>
</feature>
<feature type="transmembrane region" description="Helical" evidence="8">
    <location>
        <begin position="136"/>
        <end position="154"/>
    </location>
</feature>
<dbReference type="RefSeq" id="WP_207903821.1">
    <property type="nucleotide sequence ID" value="NZ_SMAK01000016.1"/>
</dbReference>
<evidence type="ECO:0000256" key="6">
    <source>
        <dbReference type="ARBA" id="ARBA00023136"/>
    </source>
</evidence>
<dbReference type="PANTHER" id="PTHR42703:SF1">
    <property type="entry name" value="NA(+)_H(+) ANTIPORTER SUBUNIT D1"/>
    <property type="match status" value="1"/>
</dbReference>
<keyword evidence="3" id="KW-1003">Cell membrane</keyword>
<feature type="transmembrane region" description="Helical" evidence="8">
    <location>
        <begin position="452"/>
        <end position="472"/>
    </location>
</feature>
<dbReference type="GO" id="GO:0042773">
    <property type="term" value="P:ATP synthesis coupled electron transport"/>
    <property type="evidence" value="ECO:0007669"/>
    <property type="project" value="InterPro"/>
</dbReference>
<feature type="transmembrane region" description="Helical" evidence="8">
    <location>
        <begin position="111"/>
        <end position="130"/>
    </location>
</feature>
<dbReference type="PRINTS" id="PR01437">
    <property type="entry name" value="NUOXDRDTASE4"/>
</dbReference>
<feature type="transmembrane region" description="Helical" evidence="8">
    <location>
        <begin position="236"/>
        <end position="261"/>
    </location>
</feature>
<dbReference type="EMBL" id="SMAK01000016">
    <property type="protein sequence ID" value="TCT04151.1"/>
    <property type="molecule type" value="Genomic_DNA"/>
</dbReference>
<organism evidence="10 11">
    <name type="scientific">Tepidamorphus gemmatus</name>
    <dbReference type="NCBI Taxonomy" id="747076"/>
    <lineage>
        <taxon>Bacteria</taxon>
        <taxon>Pseudomonadati</taxon>
        <taxon>Pseudomonadota</taxon>
        <taxon>Alphaproteobacteria</taxon>
        <taxon>Hyphomicrobiales</taxon>
        <taxon>Tepidamorphaceae</taxon>
        <taxon>Tepidamorphus</taxon>
    </lineage>
</organism>